<organism evidence="2 3">
    <name type="scientific">Cynara cardunculus var. scolymus</name>
    <name type="common">Globe artichoke</name>
    <name type="synonym">Cynara scolymus</name>
    <dbReference type="NCBI Taxonomy" id="59895"/>
    <lineage>
        <taxon>Eukaryota</taxon>
        <taxon>Viridiplantae</taxon>
        <taxon>Streptophyta</taxon>
        <taxon>Embryophyta</taxon>
        <taxon>Tracheophyta</taxon>
        <taxon>Spermatophyta</taxon>
        <taxon>Magnoliopsida</taxon>
        <taxon>eudicotyledons</taxon>
        <taxon>Gunneridae</taxon>
        <taxon>Pentapetalae</taxon>
        <taxon>asterids</taxon>
        <taxon>campanulids</taxon>
        <taxon>Asterales</taxon>
        <taxon>Asteraceae</taxon>
        <taxon>Carduoideae</taxon>
        <taxon>Cardueae</taxon>
        <taxon>Carduinae</taxon>
        <taxon>Cynara</taxon>
    </lineage>
</organism>
<dbReference type="Proteomes" id="UP000243975">
    <property type="component" value="Unassembled WGS sequence"/>
</dbReference>
<protein>
    <submittedName>
        <fullName evidence="2">Uncharacterized protein</fullName>
    </submittedName>
</protein>
<evidence type="ECO:0000256" key="1">
    <source>
        <dbReference type="SAM" id="MobiDB-lite"/>
    </source>
</evidence>
<dbReference type="EMBL" id="LEKV01005121">
    <property type="protein sequence ID" value="KVH89962.1"/>
    <property type="molecule type" value="Genomic_DNA"/>
</dbReference>
<accession>A0A118JTJ0</accession>
<evidence type="ECO:0000313" key="2">
    <source>
        <dbReference type="EMBL" id="KVH89962.1"/>
    </source>
</evidence>
<evidence type="ECO:0000313" key="3">
    <source>
        <dbReference type="Proteomes" id="UP000243975"/>
    </source>
</evidence>
<dbReference type="Gramene" id="KVH89962">
    <property type="protein sequence ID" value="KVH89962"/>
    <property type="gene ID" value="Ccrd_008043"/>
</dbReference>
<dbReference type="PANTHER" id="PTHR33168">
    <property type="entry name" value="STRESS INDUCED PROTEIN-RELATED"/>
    <property type="match status" value="1"/>
</dbReference>
<name>A0A118JTJ0_CYNCS</name>
<reference evidence="2 3" key="1">
    <citation type="journal article" date="2016" name="Sci. Rep.">
        <title>The genome sequence of the outbreeding globe artichoke constructed de novo incorporating a phase-aware low-pass sequencing strategy of F1 progeny.</title>
        <authorList>
            <person name="Scaglione D."/>
            <person name="Reyes-Chin-Wo S."/>
            <person name="Acquadro A."/>
            <person name="Froenicke L."/>
            <person name="Portis E."/>
            <person name="Beitel C."/>
            <person name="Tirone M."/>
            <person name="Mauro R."/>
            <person name="Lo Monaco A."/>
            <person name="Mauromicale G."/>
            <person name="Faccioli P."/>
            <person name="Cattivelli L."/>
            <person name="Rieseberg L."/>
            <person name="Michelmore R."/>
            <person name="Lanteri S."/>
        </authorList>
    </citation>
    <scope>NUCLEOTIDE SEQUENCE [LARGE SCALE GENOMIC DNA]</scope>
    <source>
        <strain evidence="2">2C</strain>
    </source>
</reference>
<proteinExistence type="predicted"/>
<feature type="region of interest" description="Disordered" evidence="1">
    <location>
        <begin position="1"/>
        <end position="26"/>
    </location>
</feature>
<keyword evidence="3" id="KW-1185">Reference proteome</keyword>
<gene>
    <name evidence="2" type="ORF">Ccrd_008043</name>
</gene>
<comment type="caution">
    <text evidence="2">The sequence shown here is derived from an EMBL/GenBank/DDBJ whole genome shotgun (WGS) entry which is preliminary data.</text>
</comment>
<dbReference type="AlphaFoldDB" id="A0A118JTJ0"/>
<sequence length="98" mass="11436">MDIGGMRKSRSRNLRLNPSCSLKESSSESKPIWTSLWRKIVKQYDVKKKKKMTCYDCSYDWEGYMQNFDQGSEKGNVDFLCRSFSARFANPSSKNLMV</sequence>